<reference evidence="2 3" key="1">
    <citation type="submission" date="2017-02" db="EMBL/GenBank/DDBJ databases">
        <title>Amycolatopsis azurea DSM 43854 draft genome.</title>
        <authorList>
            <person name="Mayilraj S."/>
        </authorList>
    </citation>
    <scope>NUCLEOTIDE SEQUENCE [LARGE SCALE GENOMIC DNA]</scope>
    <source>
        <strain evidence="2 3">DSM 43854</strain>
    </source>
</reference>
<proteinExistence type="predicted"/>
<comment type="caution">
    <text evidence="2">The sequence shown here is derived from an EMBL/GenBank/DDBJ whole genome shotgun (WGS) entry which is preliminary data.</text>
</comment>
<accession>A0ABX3IZ95</accession>
<evidence type="ECO:0000313" key="2">
    <source>
        <dbReference type="EMBL" id="OOC00775.1"/>
    </source>
</evidence>
<keyword evidence="3" id="KW-1185">Reference proteome</keyword>
<sequence length="337" mass="35852">MSRAVIFGGTGLIGRAAARRLLAIGWEVTTVGRDRSRMPEDVAAAGGRFVAADRADPDRLVAALGAGADLVVDCLCFTAAHARDLLPLLSDVGSAVMISSKAVYVDGAGNHVNSAVAPDFGGPVRESQPTMAPREDIDYRTRDGYGANKVAAEHVLLDSGHPVTVLRPSKVHGDGAAKPCEWVFVKRVLDRREVVFLSRGGSGVDHPSAAANVAALIETAANNPGRRVLNSADPDAPSALDISRIVARHLGHRWEEVLLDDRAPTGLGLHPWDRLPGIRLDMTAAGRLGYRPAGDYRGTVTTALDWLVAADQPPEFDHDYFAPMLNYAAEDEYLTAG</sequence>
<organism evidence="2 3">
    <name type="scientific">Amycolatopsis azurea DSM 43854</name>
    <dbReference type="NCBI Taxonomy" id="1238180"/>
    <lineage>
        <taxon>Bacteria</taxon>
        <taxon>Bacillati</taxon>
        <taxon>Actinomycetota</taxon>
        <taxon>Actinomycetes</taxon>
        <taxon>Pseudonocardiales</taxon>
        <taxon>Pseudonocardiaceae</taxon>
        <taxon>Amycolatopsis</taxon>
    </lineage>
</organism>
<gene>
    <name evidence="2" type="ORF">B0293_41360</name>
</gene>
<dbReference type="Pfam" id="PF01370">
    <property type="entry name" value="Epimerase"/>
    <property type="match status" value="1"/>
</dbReference>
<feature type="domain" description="NAD-dependent epimerase/dehydratase" evidence="1">
    <location>
        <begin position="5"/>
        <end position="200"/>
    </location>
</feature>
<name>A0ABX3IZ95_9PSEU</name>
<dbReference type="PANTHER" id="PTHR48079">
    <property type="entry name" value="PROTEIN YEEZ"/>
    <property type="match status" value="1"/>
</dbReference>
<dbReference type="PANTHER" id="PTHR48079:SF6">
    <property type="entry name" value="NAD(P)-BINDING DOMAIN-CONTAINING PROTEIN-RELATED"/>
    <property type="match status" value="1"/>
</dbReference>
<evidence type="ECO:0000259" key="1">
    <source>
        <dbReference type="Pfam" id="PF01370"/>
    </source>
</evidence>
<dbReference type="Gene3D" id="3.40.50.720">
    <property type="entry name" value="NAD(P)-binding Rossmann-like Domain"/>
    <property type="match status" value="1"/>
</dbReference>
<dbReference type="SUPFAM" id="SSF51735">
    <property type="entry name" value="NAD(P)-binding Rossmann-fold domains"/>
    <property type="match status" value="1"/>
</dbReference>
<evidence type="ECO:0000313" key="3">
    <source>
        <dbReference type="Proteomes" id="UP000188551"/>
    </source>
</evidence>
<protein>
    <submittedName>
        <fullName evidence="2">Reductase</fullName>
    </submittedName>
</protein>
<dbReference type="InterPro" id="IPR036291">
    <property type="entry name" value="NAD(P)-bd_dom_sf"/>
</dbReference>
<dbReference type="Proteomes" id="UP000188551">
    <property type="component" value="Unassembled WGS sequence"/>
</dbReference>
<dbReference type="InterPro" id="IPR051783">
    <property type="entry name" value="NAD(P)-dependent_oxidoreduct"/>
</dbReference>
<dbReference type="RefSeq" id="WP_039916413.1">
    <property type="nucleotide sequence ID" value="NZ_ANMG01000015.1"/>
</dbReference>
<dbReference type="EMBL" id="MUXN01000037">
    <property type="protein sequence ID" value="OOC00775.1"/>
    <property type="molecule type" value="Genomic_DNA"/>
</dbReference>
<dbReference type="InterPro" id="IPR001509">
    <property type="entry name" value="Epimerase_deHydtase"/>
</dbReference>